<feature type="non-terminal residue" evidence="6">
    <location>
        <position position="1"/>
    </location>
</feature>
<comment type="subcellular location">
    <subcellularLocation>
        <location evidence="1">Cytoplasm</location>
    </subcellularLocation>
</comment>
<dbReference type="GO" id="GO:0080025">
    <property type="term" value="F:phosphatidylinositol-3,5-bisphosphate binding"/>
    <property type="evidence" value="ECO:0007669"/>
    <property type="project" value="TreeGrafter"/>
</dbReference>
<feature type="region of interest" description="Disordered" evidence="4">
    <location>
        <begin position="559"/>
        <end position="609"/>
    </location>
</feature>
<dbReference type="GO" id="GO:0032051">
    <property type="term" value="F:clathrin light chain binding"/>
    <property type="evidence" value="ECO:0007669"/>
    <property type="project" value="TreeGrafter"/>
</dbReference>
<dbReference type="OrthoDB" id="10262320at2759"/>
<evidence type="ECO:0000256" key="2">
    <source>
        <dbReference type="ARBA" id="ARBA00022490"/>
    </source>
</evidence>
<comment type="caution">
    <text evidence="6">The sequence shown here is derived from an EMBL/GenBank/DDBJ whole genome shotgun (WGS) entry which is preliminary data.</text>
</comment>
<dbReference type="Pfam" id="PF01608">
    <property type="entry name" value="I_LWEQ"/>
    <property type="match status" value="1"/>
</dbReference>
<feature type="compositionally biased region" description="Low complexity" evidence="4">
    <location>
        <begin position="569"/>
        <end position="579"/>
    </location>
</feature>
<dbReference type="GO" id="GO:0030136">
    <property type="term" value="C:clathrin-coated vesicle"/>
    <property type="evidence" value="ECO:0007669"/>
    <property type="project" value="TreeGrafter"/>
</dbReference>
<dbReference type="PANTHER" id="PTHR10407:SF15">
    <property type="entry name" value="HUNTINGTIN INTERACTING PROTEIN 1"/>
    <property type="match status" value="1"/>
</dbReference>
<organism evidence="6 7">
    <name type="scientific">Olpidium bornovanus</name>
    <dbReference type="NCBI Taxonomy" id="278681"/>
    <lineage>
        <taxon>Eukaryota</taxon>
        <taxon>Fungi</taxon>
        <taxon>Fungi incertae sedis</taxon>
        <taxon>Olpidiomycota</taxon>
        <taxon>Olpidiomycotina</taxon>
        <taxon>Olpidiomycetes</taxon>
        <taxon>Olpidiales</taxon>
        <taxon>Olpidiaceae</taxon>
        <taxon>Olpidium</taxon>
    </lineage>
</organism>
<evidence type="ECO:0000256" key="3">
    <source>
        <dbReference type="SAM" id="Coils"/>
    </source>
</evidence>
<dbReference type="Gene3D" id="1.20.1410.10">
    <property type="entry name" value="I/LWEQ domain"/>
    <property type="match status" value="1"/>
</dbReference>
<proteinExistence type="predicted"/>
<dbReference type="GO" id="GO:0048268">
    <property type="term" value="P:clathrin coat assembly"/>
    <property type="evidence" value="ECO:0007669"/>
    <property type="project" value="TreeGrafter"/>
</dbReference>
<evidence type="ECO:0000256" key="4">
    <source>
        <dbReference type="SAM" id="MobiDB-lite"/>
    </source>
</evidence>
<dbReference type="InterPro" id="IPR035964">
    <property type="entry name" value="I/LWEQ_dom_sf"/>
</dbReference>
<dbReference type="GO" id="GO:0030864">
    <property type="term" value="C:cortical actin cytoskeleton"/>
    <property type="evidence" value="ECO:0007669"/>
    <property type="project" value="TreeGrafter"/>
</dbReference>
<name>A0A8H8DL27_9FUNG</name>
<dbReference type="SMART" id="SM00307">
    <property type="entry name" value="ILWEQ"/>
    <property type="match status" value="1"/>
</dbReference>
<dbReference type="SUPFAM" id="SSF109885">
    <property type="entry name" value="I/LWEQ domain"/>
    <property type="match status" value="1"/>
</dbReference>
<dbReference type="AlphaFoldDB" id="A0A8H8DL27"/>
<dbReference type="InterPro" id="IPR002558">
    <property type="entry name" value="ILWEQ_dom"/>
</dbReference>
<feature type="non-terminal residue" evidence="6">
    <location>
        <position position="609"/>
    </location>
</feature>
<dbReference type="GO" id="GO:0006897">
    <property type="term" value="P:endocytosis"/>
    <property type="evidence" value="ECO:0007669"/>
    <property type="project" value="InterPro"/>
</dbReference>
<sequence>VEAAARRFSNEKQELLRSAQERQVLVEDLLRKLEAHAGELERVKSVGLGNNTLWLAKDEEVAILQAGMDQCLQQMADLSLVSGNRDGWGFGLHKDSNESVLQETLNKLLADMAAKSSRVLDAAFTSCIKKIDESIYEYESPANQGNVTATPEYTINMVENVTAAGNQFAAALTKYLSGSSDETEVMVTANDLSEATGKLLHNSKGVSRLVDDDAQLEELLDASKESAEQAINVFRRARSDRMNELPLPERSGAVMRANRELQSTLENVTKLTDRLIRKSASLTAGAGDIGDVVEREMHNAARVIEEAAARLEALMNKPKDPNLNATELAVHGSILDSAMAMTSAIANLIKCATASQQEIVAHGRGSSTIAAFYKKNNRWTEGLVSAAKAVAVATHTLVEAADGVIHGTHSMEQLIVASNEVGFATAQLVAASRVKAVPLSKTQDRLEQAAKAVTHASAALVKVVRQIVARQLEERAQQIDFSTLAPHEYKVREMEQQVQILTLEKELAQARRVLAEMRKVGYHAEEEGGSTGYGPVAGHGQNYQARRFVNLPPRSGAVGGTGAKLSLLGRAGPRPAVAVRAERDLTPGRGPGSGREAGRPREKDRRARG</sequence>
<feature type="domain" description="I/LWEQ" evidence="5">
    <location>
        <begin position="281"/>
        <end position="525"/>
    </location>
</feature>
<keyword evidence="3" id="KW-0175">Coiled coil</keyword>
<reference evidence="6 7" key="1">
    <citation type="journal article" name="Sci. Rep.">
        <title>Genome-scale phylogenetic analyses confirm Olpidium as the closest living zoosporic fungus to the non-flagellated, terrestrial fungi.</title>
        <authorList>
            <person name="Chang Y."/>
            <person name="Rochon D."/>
            <person name="Sekimoto S."/>
            <person name="Wang Y."/>
            <person name="Chovatia M."/>
            <person name="Sandor L."/>
            <person name="Salamov A."/>
            <person name="Grigoriev I.V."/>
            <person name="Stajich J.E."/>
            <person name="Spatafora J.W."/>
        </authorList>
    </citation>
    <scope>NUCLEOTIDE SEQUENCE [LARGE SCALE GENOMIC DNA]</scope>
    <source>
        <strain evidence="6">S191</strain>
    </source>
</reference>
<feature type="coiled-coil region" evidence="3">
    <location>
        <begin position="491"/>
        <end position="520"/>
    </location>
</feature>
<dbReference type="PANTHER" id="PTHR10407">
    <property type="entry name" value="HUNTINGTIN INTERACTING PROTEIN 1"/>
    <property type="match status" value="1"/>
</dbReference>
<gene>
    <name evidence="6" type="ORF">BJ554DRAFT_5405</name>
</gene>
<evidence type="ECO:0000313" key="7">
    <source>
        <dbReference type="Proteomes" id="UP000673691"/>
    </source>
</evidence>
<protein>
    <submittedName>
        <fullName evidence="6">I/LWEQ domain-containing protein</fullName>
    </submittedName>
</protein>
<evidence type="ECO:0000259" key="5">
    <source>
        <dbReference type="PROSITE" id="PS50945"/>
    </source>
</evidence>
<dbReference type="InterPro" id="IPR030224">
    <property type="entry name" value="Sla2_fam"/>
</dbReference>
<dbReference type="Proteomes" id="UP000673691">
    <property type="component" value="Unassembled WGS sequence"/>
</dbReference>
<feature type="compositionally biased region" description="Basic and acidic residues" evidence="4">
    <location>
        <begin position="596"/>
        <end position="609"/>
    </location>
</feature>
<dbReference type="GO" id="GO:0043325">
    <property type="term" value="F:phosphatidylinositol-3,4-bisphosphate binding"/>
    <property type="evidence" value="ECO:0007669"/>
    <property type="project" value="TreeGrafter"/>
</dbReference>
<dbReference type="GO" id="GO:0007015">
    <property type="term" value="P:actin filament organization"/>
    <property type="evidence" value="ECO:0007669"/>
    <property type="project" value="TreeGrafter"/>
</dbReference>
<accession>A0A8H8DL27</accession>
<evidence type="ECO:0000256" key="1">
    <source>
        <dbReference type="ARBA" id="ARBA00004496"/>
    </source>
</evidence>
<dbReference type="PROSITE" id="PS50945">
    <property type="entry name" value="I_LWEQ"/>
    <property type="match status" value="1"/>
</dbReference>
<feature type="coiled-coil region" evidence="3">
    <location>
        <begin position="254"/>
        <end position="317"/>
    </location>
</feature>
<dbReference type="EMBL" id="JAEFCI010002348">
    <property type="protein sequence ID" value="KAG5462291.1"/>
    <property type="molecule type" value="Genomic_DNA"/>
</dbReference>
<dbReference type="Gene3D" id="1.20.1420.10">
    <property type="entry name" value="Talin, central domain"/>
    <property type="match status" value="1"/>
</dbReference>
<dbReference type="GO" id="GO:0035615">
    <property type="term" value="F:clathrin adaptor activity"/>
    <property type="evidence" value="ECO:0007669"/>
    <property type="project" value="TreeGrafter"/>
</dbReference>
<evidence type="ECO:0000313" key="6">
    <source>
        <dbReference type="EMBL" id="KAG5462291.1"/>
    </source>
</evidence>
<keyword evidence="2" id="KW-0963">Cytoplasm</keyword>
<dbReference type="GO" id="GO:0051015">
    <property type="term" value="F:actin filament binding"/>
    <property type="evidence" value="ECO:0007669"/>
    <property type="project" value="TreeGrafter"/>
</dbReference>
<keyword evidence="7" id="KW-1185">Reference proteome</keyword>